<evidence type="ECO:0000313" key="2">
    <source>
        <dbReference type="Proteomes" id="UP000838308"/>
    </source>
</evidence>
<dbReference type="CDD" id="cd02440">
    <property type="entry name" value="AdoMet_MTases"/>
    <property type="match status" value="1"/>
</dbReference>
<comment type="caution">
    <text evidence="1">The sequence shown here is derived from an EMBL/GenBank/DDBJ whole genome shotgun (WGS) entry which is preliminary data.</text>
</comment>
<name>A0ABN8KJV6_9BACI</name>
<organism evidence="1 2">
    <name type="scientific">Neobacillus rhizosphaerae</name>
    <dbReference type="NCBI Taxonomy" id="2880965"/>
    <lineage>
        <taxon>Bacteria</taxon>
        <taxon>Bacillati</taxon>
        <taxon>Bacillota</taxon>
        <taxon>Bacilli</taxon>
        <taxon>Bacillales</taxon>
        <taxon>Bacillaceae</taxon>
        <taxon>Neobacillus</taxon>
    </lineage>
</organism>
<accession>A0ABN8KJV6</accession>
<dbReference type="EMBL" id="CALBWS010000001">
    <property type="protein sequence ID" value="CAH2713115.1"/>
    <property type="molecule type" value="Genomic_DNA"/>
</dbReference>
<gene>
    <name evidence="1" type="ORF">BACCIP111895_00248</name>
</gene>
<dbReference type="Proteomes" id="UP000838308">
    <property type="component" value="Unassembled WGS sequence"/>
</dbReference>
<reference evidence="1" key="1">
    <citation type="submission" date="2022-04" db="EMBL/GenBank/DDBJ databases">
        <authorList>
            <person name="Criscuolo A."/>
        </authorList>
    </citation>
    <scope>NUCLEOTIDE SEQUENCE</scope>
    <source>
        <strain evidence="1">CIP111895</strain>
    </source>
</reference>
<protein>
    <recommendedName>
        <fullName evidence="3">Methyltransferase type 11 domain-containing protein</fullName>
    </recommendedName>
</protein>
<dbReference type="RefSeq" id="WP_248733466.1">
    <property type="nucleotide sequence ID" value="NZ_CALBWS010000001.1"/>
</dbReference>
<proteinExistence type="predicted"/>
<dbReference type="Gene3D" id="3.40.50.150">
    <property type="entry name" value="Vaccinia Virus protein VP39"/>
    <property type="match status" value="1"/>
</dbReference>
<evidence type="ECO:0008006" key="3">
    <source>
        <dbReference type="Google" id="ProtNLM"/>
    </source>
</evidence>
<dbReference type="InterPro" id="IPR029063">
    <property type="entry name" value="SAM-dependent_MTases_sf"/>
</dbReference>
<dbReference type="SUPFAM" id="SSF53335">
    <property type="entry name" value="S-adenosyl-L-methionine-dependent methyltransferases"/>
    <property type="match status" value="1"/>
</dbReference>
<evidence type="ECO:0000313" key="1">
    <source>
        <dbReference type="EMBL" id="CAH2713115.1"/>
    </source>
</evidence>
<sequence length="311" mass="36231">MTTYNPSFILDHTLNQFYSEQDDVLTFIQFCQGLNLLRKRTSHNDWVQFIKDMYLNHPLRDFIIQEPFTQHALYKSKYNGDSVLMDFIYAVDGLVQAPFTGYETARGKSLFYSLMSLSSCTGIRNARNMIERKIDYVLCHKKNSHFLSIPSGNLREFPNTKSDSQLFLSSLHALDSDEEALFRINKELGHSGIKTHHFTFLNFTKILKIIQPFDFIWSNGLLNNVKDTTAEELIQNLFDYLKPGGEFILTGFHPTHLLCGYLEVCCDWWPLYRDERQLLRLVEQLPKEKIDNVKTYKDPTGTIVFLEIVKA</sequence>
<keyword evidence="2" id="KW-1185">Reference proteome</keyword>